<reference evidence="2" key="1">
    <citation type="submission" date="2022-11" db="UniProtKB">
        <authorList>
            <consortium name="WormBaseParasite"/>
        </authorList>
    </citation>
    <scope>IDENTIFICATION</scope>
</reference>
<protein>
    <submittedName>
        <fullName evidence="2">HECT domain-containing protein</fullName>
    </submittedName>
</protein>
<organism evidence="1 2">
    <name type="scientific">Panagrolaimus sp. JU765</name>
    <dbReference type="NCBI Taxonomy" id="591449"/>
    <lineage>
        <taxon>Eukaryota</taxon>
        <taxon>Metazoa</taxon>
        <taxon>Ecdysozoa</taxon>
        <taxon>Nematoda</taxon>
        <taxon>Chromadorea</taxon>
        <taxon>Rhabditida</taxon>
        <taxon>Tylenchina</taxon>
        <taxon>Panagrolaimomorpha</taxon>
        <taxon>Panagrolaimoidea</taxon>
        <taxon>Panagrolaimidae</taxon>
        <taxon>Panagrolaimus</taxon>
    </lineage>
</organism>
<sequence length="1048" mass="119439">MYSIWINQNFHSERQKRRMRRLFAVGYRGDGQLAEVEPENDEGQCFTEAVEIQDAPEDIRMIACGLKHTLFLTDDGQMYSVGNNECGQLGRDMYKDESFEIEKVEMKNNVQIIQIAAGQFHNAAVAEDGRVFMWGANHGSQCGLKSCAKILLPERIGVLVNVVQVACGDNSTIVLTEACTIFVFGLINDVPTLPTEIEYLSILPIVQVSAGANHFVALTAGGQLFCWGKNTNGQTGQEPSETYNWYPKRVANLTKVVYVACGSKHTAAVTKNGFIFTFGTNSHGQLGDTNKIDRYLPKAVTEMLGSPVSNVSCGSRYTMILSNGKALAFGMNNTGQLGIGTYKNCTSPTQTKALFGVTAIFCGTEHTYFLVDDLADPVSHAILAADIFKGPRFLSYEKIRGLIDARDKEGILTEIESVFSSAGCINGSFLHKDDRKFDANSPCFGVNLDDVMHTMNALSESSFAKDYENLIMTSLEACGVQDLQKYLKHKHLSVNEEMYRIFFVLSWIPQMTNPGREFIKSFLLTYNDLLANIVKNSNDIFDKWWKNLATRHFNRFSKSLMSTLEYLFPTNYNNYKVLDPILKLIKRMSEVNKLVEKIPYDHFYLNILEDKVNVKLDYLRYYMFNHPHLRADGVDVPTGPNPFFWFNYPCLLNVVAKSNVLETHSKVLQHSAIQRSYQSSIFVDLLGAFNPFSNPFLNFTVRRDHIVEDTITELMNMRVNTEDYYKPLKVGFVNEEGEDEGGIRKEYFMLLFKDLLQPQFGMFLEDEESHYIWFTGFPVEEQYFKMVGMLCAMAIYNSILVELPFPLALYKYLLDVPFGLEDVRDLHPTEAKSLDALLEYEGSDVEDVFMLTFTISLTVFGHTEEVELKTNGKEIAVTSGNKQEFVNLYVRKRMEYGFNDVLKQQLSAFKEGFSTLLNNSVLSLFQPRELMELMSGNENYNWEELRENCQYKEIYHKDHPAVKTFWSAFSELSDDEKKKFLLFLMGTTRIPWKGMSKVEMVIQPTDPAKLPVAHTCFNLLDLPNIEDRQELLRRLRICIDNNQGFTLA</sequence>
<proteinExistence type="predicted"/>
<name>A0AC34RNQ9_9BILA</name>
<accession>A0AC34RNQ9</accession>
<evidence type="ECO:0000313" key="1">
    <source>
        <dbReference type="Proteomes" id="UP000887576"/>
    </source>
</evidence>
<dbReference type="WBParaSite" id="JU765_v2.g8623.t1">
    <property type="protein sequence ID" value="JU765_v2.g8623.t1"/>
    <property type="gene ID" value="JU765_v2.g8623"/>
</dbReference>
<evidence type="ECO:0000313" key="2">
    <source>
        <dbReference type="WBParaSite" id="JU765_v2.g8623.t1"/>
    </source>
</evidence>
<dbReference type="Proteomes" id="UP000887576">
    <property type="component" value="Unplaced"/>
</dbReference>